<name>A0A7T6Z8N9_9BACI</name>
<evidence type="ECO:0000256" key="6">
    <source>
        <dbReference type="ARBA" id="ARBA00022989"/>
    </source>
</evidence>
<dbReference type="RefSeq" id="WP_200087723.1">
    <property type="nucleotide sequence ID" value="NZ_CP054706.1"/>
</dbReference>
<dbReference type="Proteomes" id="UP000595349">
    <property type="component" value="Chromosome"/>
</dbReference>
<dbReference type="GO" id="GO:0005886">
    <property type="term" value="C:plasma membrane"/>
    <property type="evidence" value="ECO:0007669"/>
    <property type="project" value="UniProtKB-SubCell"/>
</dbReference>
<evidence type="ECO:0000256" key="3">
    <source>
        <dbReference type="ARBA" id="ARBA00022475"/>
    </source>
</evidence>
<protein>
    <submittedName>
        <fullName evidence="11">TRAP transporter small permease</fullName>
    </submittedName>
</protein>
<keyword evidence="6 9" id="KW-1133">Transmembrane helix</keyword>
<comment type="subcellular location">
    <subcellularLocation>
        <location evidence="1">Cell inner membrane</location>
        <topology evidence="1">Multi-pass membrane protein</topology>
    </subcellularLocation>
</comment>
<dbReference type="InterPro" id="IPR055348">
    <property type="entry name" value="DctQ"/>
</dbReference>
<keyword evidence="5 9" id="KW-0812">Transmembrane</keyword>
<keyword evidence="4" id="KW-0997">Cell inner membrane</keyword>
<feature type="transmembrane region" description="Helical" evidence="9">
    <location>
        <begin position="84"/>
        <end position="105"/>
    </location>
</feature>
<feature type="transmembrane region" description="Helical" evidence="9">
    <location>
        <begin position="125"/>
        <end position="147"/>
    </location>
</feature>
<feature type="transmembrane region" description="Helical" evidence="9">
    <location>
        <begin position="46"/>
        <end position="63"/>
    </location>
</feature>
<keyword evidence="3" id="KW-1003">Cell membrane</keyword>
<feature type="domain" description="Tripartite ATP-independent periplasmic transporters DctQ component" evidence="10">
    <location>
        <begin position="23"/>
        <end position="148"/>
    </location>
</feature>
<dbReference type="PANTHER" id="PTHR35011">
    <property type="entry name" value="2,3-DIKETO-L-GULONATE TRAP TRANSPORTER SMALL PERMEASE PROTEIN YIAM"/>
    <property type="match status" value="1"/>
</dbReference>
<dbReference type="GO" id="GO:0022857">
    <property type="term" value="F:transmembrane transporter activity"/>
    <property type="evidence" value="ECO:0007669"/>
    <property type="project" value="TreeGrafter"/>
</dbReference>
<dbReference type="PANTHER" id="PTHR35011:SF5">
    <property type="entry name" value="SIALIC ACID TRAP TRANSPORTER SMALL PERMEASE PROTEIN SIAQ"/>
    <property type="match status" value="1"/>
</dbReference>
<evidence type="ECO:0000259" key="10">
    <source>
        <dbReference type="Pfam" id="PF04290"/>
    </source>
</evidence>
<sequence>MNFVKLLRNIDDYIITIAIAGTIIVVSSNIFFRYVLNSPITWTEELSIAFFVYVTYFGLSSAMKRNSHIGIDYFVRKLPDPLSYFFQWVRLITIFGIILFVFVYLGFQLALDTTAQTSILGISYIYIYLSIPLGGILALLHLTYVIVTRNKDFIKHNKGAY</sequence>
<dbReference type="EMBL" id="CP054706">
    <property type="protein sequence ID" value="QQK78894.1"/>
    <property type="molecule type" value="Genomic_DNA"/>
</dbReference>
<evidence type="ECO:0000313" key="12">
    <source>
        <dbReference type="Proteomes" id="UP000595349"/>
    </source>
</evidence>
<dbReference type="AlphaFoldDB" id="A0A7T6Z8N9"/>
<evidence type="ECO:0000256" key="1">
    <source>
        <dbReference type="ARBA" id="ARBA00004429"/>
    </source>
</evidence>
<accession>A0A7T6Z8N9</accession>
<evidence type="ECO:0000256" key="9">
    <source>
        <dbReference type="SAM" id="Phobius"/>
    </source>
</evidence>
<keyword evidence="12" id="KW-1185">Reference proteome</keyword>
<evidence type="ECO:0000256" key="8">
    <source>
        <dbReference type="ARBA" id="ARBA00038436"/>
    </source>
</evidence>
<evidence type="ECO:0000256" key="2">
    <source>
        <dbReference type="ARBA" id="ARBA00022448"/>
    </source>
</evidence>
<feature type="transmembrane region" description="Helical" evidence="9">
    <location>
        <begin position="12"/>
        <end position="34"/>
    </location>
</feature>
<keyword evidence="2" id="KW-0813">Transport</keyword>
<comment type="similarity">
    <text evidence="8">Belongs to the TRAP transporter small permease family.</text>
</comment>
<evidence type="ECO:0000256" key="7">
    <source>
        <dbReference type="ARBA" id="ARBA00023136"/>
    </source>
</evidence>
<dbReference type="GO" id="GO:0015740">
    <property type="term" value="P:C4-dicarboxylate transport"/>
    <property type="evidence" value="ECO:0007669"/>
    <property type="project" value="TreeGrafter"/>
</dbReference>
<dbReference type="Pfam" id="PF04290">
    <property type="entry name" value="DctQ"/>
    <property type="match status" value="1"/>
</dbReference>
<reference evidence="11 12" key="1">
    <citation type="submission" date="2020-06" db="EMBL/GenBank/DDBJ databases">
        <title>Genomic analysis of Salicibibacter sp. NKC21-4.</title>
        <authorList>
            <person name="Oh Y.J."/>
        </authorList>
    </citation>
    <scope>NUCLEOTIDE SEQUENCE [LARGE SCALE GENOMIC DNA]</scope>
    <source>
        <strain evidence="11 12">NKC21-4</strain>
    </source>
</reference>
<evidence type="ECO:0000256" key="5">
    <source>
        <dbReference type="ARBA" id="ARBA00022692"/>
    </source>
</evidence>
<dbReference type="InterPro" id="IPR007387">
    <property type="entry name" value="TRAP_DctQ"/>
</dbReference>
<evidence type="ECO:0000256" key="4">
    <source>
        <dbReference type="ARBA" id="ARBA00022519"/>
    </source>
</evidence>
<keyword evidence="7 9" id="KW-0472">Membrane</keyword>
<organism evidence="11 12">
    <name type="scientific">Salicibibacter cibi</name>
    <dbReference type="NCBI Taxonomy" id="2743001"/>
    <lineage>
        <taxon>Bacteria</taxon>
        <taxon>Bacillati</taxon>
        <taxon>Bacillota</taxon>
        <taxon>Bacilli</taxon>
        <taxon>Bacillales</taxon>
        <taxon>Bacillaceae</taxon>
        <taxon>Salicibibacter</taxon>
    </lineage>
</organism>
<evidence type="ECO:0000313" key="11">
    <source>
        <dbReference type="EMBL" id="QQK78894.1"/>
    </source>
</evidence>
<proteinExistence type="inferred from homology"/>
<gene>
    <name evidence="11" type="ORF">HUG20_02565</name>
</gene>
<dbReference type="KEGG" id="scib:HUG20_02565"/>